<protein>
    <submittedName>
        <fullName evidence="6">PA2c domain-containing protein</fullName>
    </submittedName>
</protein>
<dbReference type="SUPFAM" id="SSF48619">
    <property type="entry name" value="Phospholipase A2, PLA2"/>
    <property type="match status" value="1"/>
</dbReference>
<dbReference type="AlphaFoldDB" id="A0A1I8JCQ7"/>
<dbReference type="InterPro" id="IPR033113">
    <property type="entry name" value="PLA2_histidine"/>
</dbReference>
<evidence type="ECO:0000256" key="3">
    <source>
        <dbReference type="SAM" id="SignalP"/>
    </source>
</evidence>
<dbReference type="PROSITE" id="PS00118">
    <property type="entry name" value="PA2_HIS"/>
    <property type="match status" value="1"/>
</dbReference>
<organism evidence="5 6">
    <name type="scientific">Macrostomum lignano</name>
    <dbReference type="NCBI Taxonomy" id="282301"/>
    <lineage>
        <taxon>Eukaryota</taxon>
        <taxon>Metazoa</taxon>
        <taxon>Spiralia</taxon>
        <taxon>Lophotrochozoa</taxon>
        <taxon>Platyhelminthes</taxon>
        <taxon>Rhabditophora</taxon>
        <taxon>Macrostomorpha</taxon>
        <taxon>Macrostomida</taxon>
        <taxon>Macrostomidae</taxon>
        <taxon>Macrostomum</taxon>
    </lineage>
</organism>
<dbReference type="InterPro" id="IPR036444">
    <property type="entry name" value="PLipase_A2_dom_sf"/>
</dbReference>
<feature type="domain" description="Phospholipase A2-like central" evidence="4">
    <location>
        <begin position="31"/>
        <end position="124"/>
    </location>
</feature>
<dbReference type="Proteomes" id="UP000095280">
    <property type="component" value="Unplaced"/>
</dbReference>
<evidence type="ECO:0000256" key="1">
    <source>
        <dbReference type="ARBA" id="ARBA00004613"/>
    </source>
</evidence>
<dbReference type="GO" id="GO:0050482">
    <property type="term" value="P:arachidonate secretion"/>
    <property type="evidence" value="ECO:0007669"/>
    <property type="project" value="InterPro"/>
</dbReference>
<keyword evidence="5" id="KW-1185">Reference proteome</keyword>
<feature type="signal peptide" evidence="3">
    <location>
        <begin position="1"/>
        <end position="20"/>
    </location>
</feature>
<dbReference type="Pfam" id="PF05826">
    <property type="entry name" value="Phospholip_A2_2"/>
    <property type="match status" value="1"/>
</dbReference>
<dbReference type="Gene3D" id="1.20.90.10">
    <property type="entry name" value="Phospholipase A2 domain"/>
    <property type="match status" value="1"/>
</dbReference>
<sequence>MAMPTFSLILVLGLPALVPGVDYNTNPTFIHPKTKWCGTGARVSNYSDLGSAFETDKCCRDHDHCTTVIDPLQTRYGYTSLFHFTISHCECDVSFYYCLKQSKDTEGQSVLDWFFRLVRMPCFQLVERPVCAARDAWGRCVKMASRKFAELRRLPFFDNNDLERLIRTRGRDAFRSDSQQGWRAPRRNAFGDIVPPRALRQFSRSR</sequence>
<dbReference type="InterPro" id="IPR016090">
    <property type="entry name" value="PLA2-like_dom"/>
</dbReference>
<accession>A0A1I8JCQ7</accession>
<keyword evidence="3" id="KW-0732">Signal</keyword>
<evidence type="ECO:0000259" key="4">
    <source>
        <dbReference type="Pfam" id="PF05826"/>
    </source>
</evidence>
<evidence type="ECO:0000256" key="2">
    <source>
        <dbReference type="ARBA" id="ARBA00022525"/>
    </source>
</evidence>
<dbReference type="WBParaSite" id="maker-uti_cns_0046795-snap-gene-0.3-mRNA-1">
    <property type="protein sequence ID" value="maker-uti_cns_0046795-snap-gene-0.3-mRNA-1"/>
    <property type="gene ID" value="maker-uti_cns_0046795-snap-gene-0.3"/>
</dbReference>
<comment type="subcellular location">
    <subcellularLocation>
        <location evidence="1">Secreted</location>
    </subcellularLocation>
</comment>
<dbReference type="PANTHER" id="PTHR12253">
    <property type="entry name" value="RH14732P"/>
    <property type="match status" value="1"/>
</dbReference>
<dbReference type="GO" id="GO:0004623">
    <property type="term" value="F:phospholipase A2 activity"/>
    <property type="evidence" value="ECO:0007669"/>
    <property type="project" value="InterPro"/>
</dbReference>
<name>A0A1I8JCQ7_9PLAT</name>
<proteinExistence type="predicted"/>
<dbReference type="GO" id="GO:0006644">
    <property type="term" value="P:phospholipid metabolic process"/>
    <property type="evidence" value="ECO:0007669"/>
    <property type="project" value="InterPro"/>
</dbReference>
<evidence type="ECO:0000313" key="6">
    <source>
        <dbReference type="WBParaSite" id="maker-uti_cns_0046795-snap-gene-0.3-mRNA-1"/>
    </source>
</evidence>
<feature type="chain" id="PRO_5009321639" evidence="3">
    <location>
        <begin position="21"/>
        <end position="206"/>
    </location>
</feature>
<keyword evidence="2" id="KW-0964">Secreted</keyword>
<dbReference type="GO" id="GO:0005576">
    <property type="term" value="C:extracellular region"/>
    <property type="evidence" value="ECO:0007669"/>
    <property type="project" value="UniProtKB-SubCell"/>
</dbReference>
<evidence type="ECO:0000313" key="5">
    <source>
        <dbReference type="Proteomes" id="UP000095280"/>
    </source>
</evidence>
<reference evidence="6" key="1">
    <citation type="submission" date="2016-11" db="UniProtKB">
        <authorList>
            <consortium name="WormBaseParasite"/>
        </authorList>
    </citation>
    <scope>IDENTIFICATION</scope>
</reference>